<dbReference type="Proteomes" id="UP000828390">
    <property type="component" value="Unassembled WGS sequence"/>
</dbReference>
<reference evidence="1" key="2">
    <citation type="submission" date="2020-11" db="EMBL/GenBank/DDBJ databases">
        <authorList>
            <person name="McCartney M.A."/>
            <person name="Auch B."/>
            <person name="Kono T."/>
            <person name="Mallez S."/>
            <person name="Becker A."/>
            <person name="Gohl D.M."/>
            <person name="Silverstein K.A.T."/>
            <person name="Koren S."/>
            <person name="Bechman K.B."/>
            <person name="Herman A."/>
            <person name="Abrahante J.E."/>
            <person name="Garbe J."/>
        </authorList>
    </citation>
    <scope>NUCLEOTIDE SEQUENCE</scope>
    <source>
        <strain evidence="1">Duluth1</strain>
        <tissue evidence="1">Whole animal</tissue>
    </source>
</reference>
<organism evidence="1 2">
    <name type="scientific">Dreissena polymorpha</name>
    <name type="common">Zebra mussel</name>
    <name type="synonym">Mytilus polymorpha</name>
    <dbReference type="NCBI Taxonomy" id="45954"/>
    <lineage>
        <taxon>Eukaryota</taxon>
        <taxon>Metazoa</taxon>
        <taxon>Spiralia</taxon>
        <taxon>Lophotrochozoa</taxon>
        <taxon>Mollusca</taxon>
        <taxon>Bivalvia</taxon>
        <taxon>Autobranchia</taxon>
        <taxon>Heteroconchia</taxon>
        <taxon>Euheterodonta</taxon>
        <taxon>Imparidentia</taxon>
        <taxon>Neoheterodontei</taxon>
        <taxon>Myida</taxon>
        <taxon>Dreissenoidea</taxon>
        <taxon>Dreissenidae</taxon>
        <taxon>Dreissena</taxon>
    </lineage>
</organism>
<comment type="caution">
    <text evidence="1">The sequence shown here is derived from an EMBL/GenBank/DDBJ whole genome shotgun (WGS) entry which is preliminary data.</text>
</comment>
<dbReference type="PANTHER" id="PTHR45774">
    <property type="entry name" value="BTB/POZ DOMAIN-CONTAINING"/>
    <property type="match status" value="1"/>
</dbReference>
<dbReference type="EMBL" id="JAIWYP010000013">
    <property type="protein sequence ID" value="KAH3720434.1"/>
    <property type="molecule type" value="Genomic_DNA"/>
</dbReference>
<name>A0A9D4CBI0_DREPO</name>
<accession>A0A9D4CBI0</accession>
<protein>
    <submittedName>
        <fullName evidence="1">Uncharacterized protein</fullName>
    </submittedName>
</protein>
<dbReference type="PANTHER" id="PTHR45774:SF3">
    <property type="entry name" value="BTB (POZ) DOMAIN-CONTAINING 2B-RELATED"/>
    <property type="match status" value="1"/>
</dbReference>
<dbReference type="AlphaFoldDB" id="A0A9D4CBI0"/>
<reference evidence="1" key="1">
    <citation type="journal article" date="2019" name="bioRxiv">
        <title>The Genome of the Zebra Mussel, Dreissena polymorpha: A Resource for Invasive Species Research.</title>
        <authorList>
            <person name="McCartney M.A."/>
            <person name="Auch B."/>
            <person name="Kono T."/>
            <person name="Mallez S."/>
            <person name="Zhang Y."/>
            <person name="Obille A."/>
            <person name="Becker A."/>
            <person name="Abrahante J.E."/>
            <person name="Garbe J."/>
            <person name="Badalamenti J.P."/>
            <person name="Herman A."/>
            <person name="Mangelson H."/>
            <person name="Liachko I."/>
            <person name="Sullivan S."/>
            <person name="Sone E.D."/>
            <person name="Koren S."/>
            <person name="Silverstein K.A.T."/>
            <person name="Beckman K.B."/>
            <person name="Gohl D.M."/>
        </authorList>
    </citation>
    <scope>NUCLEOTIDE SEQUENCE</scope>
    <source>
        <strain evidence="1">Duluth1</strain>
        <tissue evidence="1">Whole animal</tissue>
    </source>
</reference>
<evidence type="ECO:0000313" key="1">
    <source>
        <dbReference type="EMBL" id="KAH3720434.1"/>
    </source>
</evidence>
<gene>
    <name evidence="1" type="ORF">DPMN_063333</name>
</gene>
<sequence length="198" mass="22820">MELLELVITYNAKQCMKTLVYFIDNYADVLLNSEAFLRLIQRTVLTIIQGRTFLSVTNLFEVTIKWAKRQCTEQCTEQATGGNIRKVLGSLIYYLGLPTMTLGLPTMTLDEFIELTYKHEYLTFQEYEELVAYIANNSSPLHDFMEEPRLPLYEILTVPIPDSFMYGDHVLKSTMTSELSFTLKADVKIVGFEAHLDF</sequence>
<keyword evidence="2" id="KW-1185">Reference proteome</keyword>
<proteinExistence type="predicted"/>
<evidence type="ECO:0000313" key="2">
    <source>
        <dbReference type="Proteomes" id="UP000828390"/>
    </source>
</evidence>